<dbReference type="Gene3D" id="3.40.1730.10">
    <property type="entry name" value="pa0076 domain"/>
    <property type="match status" value="1"/>
</dbReference>
<evidence type="ECO:0008006" key="3">
    <source>
        <dbReference type="Google" id="ProtNLM"/>
    </source>
</evidence>
<sequence>MKDVLSALFSSRQETKKNSVNEASNNTEPEPQPIVDDVVGCIGKLPLYADFLRHNLHNAEAIALDKWMQSGFQHLSQKRRTTFKEVFNRFPRLEFMLFGDDNLRPISGVMVAGKDQSGREYPFTIFKVMGAAIHTSQIPLLPSMLSVFHHLAIDLCHEKWVNEEKNVLFKRIDALPINEFHAGEDYLRRQSRSQLEVLSSQWLWDTILPVSSLERRMEFIKIFNHKLRSILALPMASRQWGIEINIFNSEKRDMVQQFFVTLIVMLLGHKLWNGQSWLSDSNGAESRLTLFFRPIAAEDFLTLVDFEAGRNNLMVINDLLDEADLAVTAENYVPRQSSSLAGLLKDWVLLYEKKANDI</sequence>
<organism evidence="2">
    <name type="scientific">hydrothermal vent metagenome</name>
    <dbReference type="NCBI Taxonomy" id="652676"/>
    <lineage>
        <taxon>unclassified sequences</taxon>
        <taxon>metagenomes</taxon>
        <taxon>ecological metagenomes</taxon>
    </lineage>
</organism>
<dbReference type="NCBIfam" id="TIGR03373">
    <property type="entry name" value="VI_minor_4"/>
    <property type="match status" value="1"/>
</dbReference>
<reference evidence="2" key="1">
    <citation type="submission" date="2018-06" db="EMBL/GenBank/DDBJ databases">
        <authorList>
            <person name="Zhirakovskaya E."/>
        </authorList>
    </citation>
    <scope>NUCLEOTIDE SEQUENCE</scope>
</reference>
<protein>
    <recommendedName>
        <fullName evidence="3">Type VI secretion system-associated protein TagF</fullName>
    </recommendedName>
</protein>
<feature type="region of interest" description="Disordered" evidence="1">
    <location>
        <begin position="9"/>
        <end position="32"/>
    </location>
</feature>
<proteinExistence type="predicted"/>
<evidence type="ECO:0000256" key="1">
    <source>
        <dbReference type="SAM" id="MobiDB-lite"/>
    </source>
</evidence>
<accession>A0A3B0YGD8</accession>
<dbReference type="EMBL" id="UOFL01000062">
    <property type="protein sequence ID" value="VAW74707.1"/>
    <property type="molecule type" value="Genomic_DNA"/>
</dbReference>
<gene>
    <name evidence="2" type="ORF">MNBD_GAMMA12-3062</name>
</gene>
<dbReference type="InterPro" id="IPR038225">
    <property type="entry name" value="TagF_sf"/>
</dbReference>
<dbReference type="InterPro" id="IPR017748">
    <property type="entry name" value="TagF"/>
</dbReference>
<name>A0A3B0YGD8_9ZZZZ</name>
<dbReference type="AlphaFoldDB" id="A0A3B0YGD8"/>
<feature type="compositionally biased region" description="Polar residues" evidence="1">
    <location>
        <begin position="20"/>
        <end position="29"/>
    </location>
</feature>
<evidence type="ECO:0000313" key="2">
    <source>
        <dbReference type="EMBL" id="VAW74707.1"/>
    </source>
</evidence>
<dbReference type="Pfam" id="PF09867">
    <property type="entry name" value="TagF_N"/>
    <property type="match status" value="1"/>
</dbReference>